<evidence type="ECO:0000256" key="1">
    <source>
        <dbReference type="ARBA" id="ARBA00010515"/>
    </source>
</evidence>
<organism evidence="6 7">
    <name type="scientific">Antiquaquibacter oligotrophicus</name>
    <dbReference type="NCBI Taxonomy" id="2880260"/>
    <lineage>
        <taxon>Bacteria</taxon>
        <taxon>Bacillati</taxon>
        <taxon>Actinomycetota</taxon>
        <taxon>Actinomycetes</taxon>
        <taxon>Micrococcales</taxon>
        <taxon>Microbacteriaceae</taxon>
        <taxon>Antiquaquibacter</taxon>
    </lineage>
</organism>
<evidence type="ECO:0000256" key="4">
    <source>
        <dbReference type="SAM" id="Phobius"/>
    </source>
</evidence>
<dbReference type="Gene3D" id="3.40.50.1820">
    <property type="entry name" value="alpha/beta hydrolase"/>
    <property type="match status" value="1"/>
</dbReference>
<evidence type="ECO:0000259" key="5">
    <source>
        <dbReference type="Pfam" id="PF20434"/>
    </source>
</evidence>
<accession>A0ABT6KNJ7</accession>
<dbReference type="InterPro" id="IPR029058">
    <property type="entry name" value="AB_hydrolase_fold"/>
</dbReference>
<keyword evidence="4" id="KW-0812">Transmembrane</keyword>
<keyword evidence="4" id="KW-0472">Membrane</keyword>
<dbReference type="PROSITE" id="PS01174">
    <property type="entry name" value="LIPASE_GDXG_SER"/>
    <property type="match status" value="1"/>
</dbReference>
<name>A0ABT6KNJ7_9MICO</name>
<dbReference type="RefSeq" id="WP_322133647.1">
    <property type="nucleotide sequence ID" value="NZ_CP085036.1"/>
</dbReference>
<evidence type="ECO:0000256" key="3">
    <source>
        <dbReference type="PROSITE-ProRule" id="PRU10038"/>
    </source>
</evidence>
<reference evidence="6 7" key="1">
    <citation type="submission" date="2023-04" db="EMBL/GenBank/DDBJ databases">
        <title>Genome Encyclopedia of Bacteria and Archaea VI: Functional Genomics of Type Strains.</title>
        <authorList>
            <person name="Whitman W."/>
        </authorList>
    </citation>
    <scope>NUCLEOTIDE SEQUENCE [LARGE SCALE GENOMIC DNA]</scope>
    <source>
        <strain evidence="6 7">SG_E_30_P1</strain>
    </source>
</reference>
<comment type="caution">
    <text evidence="6">The sequence shown here is derived from an EMBL/GenBank/DDBJ whole genome shotgun (WGS) entry which is preliminary data.</text>
</comment>
<sequence length="339" mass="37085">MPGERRWIAYKRHWIPVVALGLGLAATAWWLLSPWPAALLIRAIFDQNAQKTVEEMTPFVPVTGVDARRDIAYGTGPDATFDLFRPSGASEPLPTVIWIHGGAWISGTKENVDPYVQIIASHGYTTVSLDYPYGPEHLYPRGLEDLNDALTHLVENADEYGIDPERLVIAGDSAGANLTSQLAVLTTNPQYADLLGMDPALGAEQLRGVVLNCGIYDVSGIPNAPGIGGWGFRIALWAYLGERDWSRTAGGQEMSTLDYVTEDFPTTWISGGNGDPLTDTQSKPLADKLGALGVDVETVFYPADHEPELPHEYQFHLDYADAQSALTSTLEYLDRVLRD</sequence>
<keyword evidence="7" id="KW-1185">Reference proteome</keyword>
<evidence type="ECO:0000313" key="6">
    <source>
        <dbReference type="EMBL" id="MDH6181330.1"/>
    </source>
</evidence>
<dbReference type="SUPFAM" id="SSF53474">
    <property type="entry name" value="alpha/beta-Hydrolases"/>
    <property type="match status" value="1"/>
</dbReference>
<dbReference type="InterPro" id="IPR033140">
    <property type="entry name" value="Lipase_GDXG_put_SER_AS"/>
</dbReference>
<dbReference type="EMBL" id="JARXVQ010000001">
    <property type="protein sequence ID" value="MDH6181330.1"/>
    <property type="molecule type" value="Genomic_DNA"/>
</dbReference>
<dbReference type="Proteomes" id="UP001160142">
    <property type="component" value="Unassembled WGS sequence"/>
</dbReference>
<keyword evidence="4" id="KW-1133">Transmembrane helix</keyword>
<comment type="similarity">
    <text evidence="1">Belongs to the 'GDXG' lipolytic enzyme family.</text>
</comment>
<dbReference type="InterPro" id="IPR049492">
    <property type="entry name" value="BD-FAE-like_dom"/>
</dbReference>
<evidence type="ECO:0000256" key="2">
    <source>
        <dbReference type="ARBA" id="ARBA00022801"/>
    </source>
</evidence>
<dbReference type="Pfam" id="PF20434">
    <property type="entry name" value="BD-FAE"/>
    <property type="match status" value="1"/>
</dbReference>
<feature type="domain" description="BD-FAE-like" evidence="5">
    <location>
        <begin position="82"/>
        <end position="289"/>
    </location>
</feature>
<gene>
    <name evidence="6" type="ORF">M2152_001512</name>
</gene>
<keyword evidence="2" id="KW-0378">Hydrolase</keyword>
<proteinExistence type="inferred from homology"/>
<dbReference type="PANTHER" id="PTHR48081">
    <property type="entry name" value="AB HYDROLASE SUPERFAMILY PROTEIN C4A8.06C"/>
    <property type="match status" value="1"/>
</dbReference>
<evidence type="ECO:0000313" key="7">
    <source>
        <dbReference type="Proteomes" id="UP001160142"/>
    </source>
</evidence>
<protein>
    <submittedName>
        <fullName evidence="6">Acetyl esterase/lipase</fullName>
    </submittedName>
</protein>
<dbReference type="InterPro" id="IPR050300">
    <property type="entry name" value="GDXG_lipolytic_enzyme"/>
</dbReference>
<feature type="transmembrane region" description="Helical" evidence="4">
    <location>
        <begin position="12"/>
        <end position="32"/>
    </location>
</feature>
<feature type="active site" evidence="3">
    <location>
        <position position="173"/>
    </location>
</feature>